<keyword evidence="4" id="KW-1185">Reference proteome</keyword>
<organism evidence="3 4">
    <name type="scientific">Polysphondylium violaceum</name>
    <dbReference type="NCBI Taxonomy" id="133409"/>
    <lineage>
        <taxon>Eukaryota</taxon>
        <taxon>Amoebozoa</taxon>
        <taxon>Evosea</taxon>
        <taxon>Eumycetozoa</taxon>
        <taxon>Dictyostelia</taxon>
        <taxon>Dictyosteliales</taxon>
        <taxon>Dictyosteliaceae</taxon>
        <taxon>Polysphondylium</taxon>
    </lineage>
</organism>
<dbReference type="InterPro" id="IPR039540">
    <property type="entry name" value="UBL3-like_ubiquitin_dom"/>
</dbReference>
<evidence type="ECO:0000313" key="4">
    <source>
        <dbReference type="Proteomes" id="UP000695562"/>
    </source>
</evidence>
<feature type="compositionally biased region" description="Polar residues" evidence="1">
    <location>
        <begin position="347"/>
        <end position="365"/>
    </location>
</feature>
<dbReference type="AlphaFoldDB" id="A0A8J4PUW2"/>
<feature type="compositionally biased region" description="Low complexity" evidence="1">
    <location>
        <begin position="98"/>
        <end position="116"/>
    </location>
</feature>
<dbReference type="Pfam" id="PF13881">
    <property type="entry name" value="Rad60-SLD_2"/>
    <property type="match status" value="1"/>
</dbReference>
<sequence length="365" mass="42134">MSNTVDRNKVSVRFIIDKSHQYVVLLDRSTTFKQIEHQLLETKPNDLFSPTIASNLDDYQLKFIYSGKIFNYQSTVADLEKTQSKYPLNVQLIHLKKSNNNNNSSNSSNSSNSNSSQEEETFHAHGCFFDIDEFQQIEQIFNSKENHDNHTVDLSFLNNFLHSYWTFLISRHPTLLENSPSFNSNRNVPSSSSSSTTNTPTETVNTNTNTNTNTNNNNSSRPFPTEKLSKILRTVLKVNSLDAHTRINKEQFRIIFYLFTTESDNHACPSGSIESVKRMIQQYHVTLDTDHPFDNEMFNTIYSTVENLQTRNENQQQQPLTCQNIELLFYLYTAHVFIQRDKHLETNQDQQHNQHQPSSSGTPSS</sequence>
<comment type="caution">
    <text evidence="3">The sequence shown here is derived from an EMBL/GenBank/DDBJ whole genome shotgun (WGS) entry which is preliminary data.</text>
</comment>
<evidence type="ECO:0000256" key="1">
    <source>
        <dbReference type="SAM" id="MobiDB-lite"/>
    </source>
</evidence>
<dbReference type="Proteomes" id="UP000695562">
    <property type="component" value="Unassembled WGS sequence"/>
</dbReference>
<feature type="region of interest" description="Disordered" evidence="1">
    <location>
        <begin position="97"/>
        <end position="119"/>
    </location>
</feature>
<evidence type="ECO:0000313" key="3">
    <source>
        <dbReference type="EMBL" id="KAF2072744.1"/>
    </source>
</evidence>
<gene>
    <name evidence="3" type="ORF">CYY_005932</name>
</gene>
<feature type="region of interest" description="Disordered" evidence="1">
    <location>
        <begin position="178"/>
        <end position="224"/>
    </location>
</feature>
<feature type="region of interest" description="Disordered" evidence="1">
    <location>
        <begin position="346"/>
        <end position="365"/>
    </location>
</feature>
<protein>
    <recommendedName>
        <fullName evidence="2">UBL3-like ubiquitin domain-containing protein</fullName>
    </recommendedName>
</protein>
<evidence type="ECO:0000259" key="2">
    <source>
        <dbReference type="Pfam" id="PF13881"/>
    </source>
</evidence>
<feature type="domain" description="UBL3-like ubiquitin" evidence="2">
    <location>
        <begin position="9"/>
        <end position="114"/>
    </location>
</feature>
<accession>A0A8J4PUW2</accession>
<proteinExistence type="predicted"/>
<dbReference type="EMBL" id="AJWJ01000251">
    <property type="protein sequence ID" value="KAF2072744.1"/>
    <property type="molecule type" value="Genomic_DNA"/>
</dbReference>
<dbReference type="OrthoDB" id="20687at2759"/>
<name>A0A8J4PUW2_9MYCE</name>
<reference evidence="3" key="1">
    <citation type="submission" date="2020-01" db="EMBL/GenBank/DDBJ databases">
        <title>Development of genomics and gene disruption for Polysphondylium violaceum indicates a role for the polyketide synthase stlB in stalk morphogenesis.</title>
        <authorList>
            <person name="Narita B."/>
            <person name="Kawabe Y."/>
            <person name="Kin K."/>
            <person name="Saito T."/>
            <person name="Gibbs R."/>
            <person name="Kuspa A."/>
            <person name="Muzny D."/>
            <person name="Queller D."/>
            <person name="Richards S."/>
            <person name="Strassman J."/>
            <person name="Sucgang R."/>
            <person name="Worley K."/>
            <person name="Schaap P."/>
        </authorList>
    </citation>
    <scope>NUCLEOTIDE SEQUENCE</scope>
    <source>
        <strain evidence="3">QSvi11</strain>
    </source>
</reference>